<dbReference type="InterPro" id="IPR050313">
    <property type="entry name" value="Carb_Metab_HTH_regulators"/>
</dbReference>
<evidence type="ECO:0000256" key="1">
    <source>
        <dbReference type="ARBA" id="ARBA00023015"/>
    </source>
</evidence>
<organism evidence="5 6">
    <name type="scientific">Anaerosporobacter mobilis DSM 15930</name>
    <dbReference type="NCBI Taxonomy" id="1120996"/>
    <lineage>
        <taxon>Bacteria</taxon>
        <taxon>Bacillati</taxon>
        <taxon>Bacillota</taxon>
        <taxon>Clostridia</taxon>
        <taxon>Lachnospirales</taxon>
        <taxon>Lachnospiraceae</taxon>
        <taxon>Anaerosporobacter</taxon>
    </lineage>
</organism>
<reference evidence="5 6" key="1">
    <citation type="submission" date="2016-11" db="EMBL/GenBank/DDBJ databases">
        <authorList>
            <person name="Jaros S."/>
            <person name="Januszkiewicz K."/>
            <person name="Wedrychowicz H."/>
        </authorList>
    </citation>
    <scope>NUCLEOTIDE SEQUENCE [LARGE SCALE GENOMIC DNA]</scope>
    <source>
        <strain evidence="5 6">DSM 15930</strain>
    </source>
</reference>
<dbReference type="GO" id="GO:0003677">
    <property type="term" value="F:DNA binding"/>
    <property type="evidence" value="ECO:0007669"/>
    <property type="project" value="UniProtKB-KW"/>
</dbReference>
<dbReference type="InterPro" id="IPR014036">
    <property type="entry name" value="DeoR-like_C"/>
</dbReference>
<dbReference type="PROSITE" id="PS00894">
    <property type="entry name" value="HTH_DEOR_1"/>
    <property type="match status" value="1"/>
</dbReference>
<protein>
    <submittedName>
        <fullName evidence="5">Transcriptional regulator, DeoR family</fullName>
    </submittedName>
</protein>
<evidence type="ECO:0000256" key="3">
    <source>
        <dbReference type="ARBA" id="ARBA00023163"/>
    </source>
</evidence>
<keyword evidence="2" id="KW-0238">DNA-binding</keyword>
<name>A0A1M7N514_9FIRM</name>
<dbReference type="Pfam" id="PF08220">
    <property type="entry name" value="HTH_DeoR"/>
    <property type="match status" value="1"/>
</dbReference>
<dbReference type="InterPro" id="IPR036388">
    <property type="entry name" value="WH-like_DNA-bd_sf"/>
</dbReference>
<dbReference type="InterPro" id="IPR037171">
    <property type="entry name" value="NagB/RpiA_transferase-like"/>
</dbReference>
<dbReference type="RefSeq" id="WP_073291082.1">
    <property type="nucleotide sequence ID" value="NZ_FRCP01000025.1"/>
</dbReference>
<proteinExistence type="predicted"/>
<dbReference type="Gene3D" id="1.10.10.10">
    <property type="entry name" value="Winged helix-like DNA-binding domain superfamily/Winged helix DNA-binding domain"/>
    <property type="match status" value="1"/>
</dbReference>
<keyword evidence="1" id="KW-0805">Transcription regulation</keyword>
<sequence length="253" mass="28059">MFAKQRHEEILLLLKQKQSVTVTELCELFNTSSETIRRDLLLLEKQGHLMRVHGGALLQKNMAGSSTIQERLSENIPNKKQLCINAVKVIEAGDVIAIESGSTAIELAKMIAALSFNVTVVTNAPDVADQLYHCQNVQLIMIGGQYLQEERAFYGQLALDSITNIHVDKCFIFPTAVSLQQGAATTCYELCGISRAYIAIADDVYFLCDSSKFQKTAFVKICSLTARHTIITDSEVSSDIVTIYEEHGIRLIK</sequence>
<dbReference type="STRING" id="1120996.SAMN02746066_04212"/>
<dbReference type="PROSITE" id="PS51000">
    <property type="entry name" value="HTH_DEOR_2"/>
    <property type="match status" value="1"/>
</dbReference>
<dbReference type="AlphaFoldDB" id="A0A1M7N514"/>
<dbReference type="InterPro" id="IPR018356">
    <property type="entry name" value="Tscrpt_reg_HTH_DeoR_CS"/>
</dbReference>
<evidence type="ECO:0000256" key="2">
    <source>
        <dbReference type="ARBA" id="ARBA00023125"/>
    </source>
</evidence>
<dbReference type="PANTHER" id="PTHR30363">
    <property type="entry name" value="HTH-TYPE TRANSCRIPTIONAL REGULATOR SRLR-RELATED"/>
    <property type="match status" value="1"/>
</dbReference>
<accession>A0A1M7N514</accession>
<dbReference type="InterPro" id="IPR036390">
    <property type="entry name" value="WH_DNA-bd_sf"/>
</dbReference>
<dbReference type="SMART" id="SM01134">
    <property type="entry name" value="DeoRC"/>
    <property type="match status" value="1"/>
</dbReference>
<evidence type="ECO:0000259" key="4">
    <source>
        <dbReference type="PROSITE" id="PS51000"/>
    </source>
</evidence>
<dbReference type="SUPFAM" id="SSF100950">
    <property type="entry name" value="NagB/RpiA/CoA transferase-like"/>
    <property type="match status" value="1"/>
</dbReference>
<dbReference type="EMBL" id="FRCP01000025">
    <property type="protein sequence ID" value="SHM98520.1"/>
    <property type="molecule type" value="Genomic_DNA"/>
</dbReference>
<keyword evidence="3" id="KW-0804">Transcription</keyword>
<dbReference type="GO" id="GO:0003700">
    <property type="term" value="F:DNA-binding transcription factor activity"/>
    <property type="evidence" value="ECO:0007669"/>
    <property type="project" value="InterPro"/>
</dbReference>
<feature type="domain" description="HTH deoR-type" evidence="4">
    <location>
        <begin position="3"/>
        <end position="58"/>
    </location>
</feature>
<gene>
    <name evidence="5" type="ORF">SAMN02746066_04212</name>
</gene>
<evidence type="ECO:0000313" key="6">
    <source>
        <dbReference type="Proteomes" id="UP000184038"/>
    </source>
</evidence>
<dbReference type="PRINTS" id="PR00037">
    <property type="entry name" value="HTHLACR"/>
</dbReference>
<keyword evidence="6" id="KW-1185">Reference proteome</keyword>
<dbReference type="SMART" id="SM00420">
    <property type="entry name" value="HTH_DEOR"/>
    <property type="match status" value="1"/>
</dbReference>
<dbReference type="SUPFAM" id="SSF46785">
    <property type="entry name" value="Winged helix' DNA-binding domain"/>
    <property type="match status" value="1"/>
</dbReference>
<dbReference type="InterPro" id="IPR001034">
    <property type="entry name" value="DeoR_HTH"/>
</dbReference>
<dbReference type="Proteomes" id="UP000184038">
    <property type="component" value="Unassembled WGS sequence"/>
</dbReference>
<dbReference type="Pfam" id="PF00455">
    <property type="entry name" value="DeoRC"/>
    <property type="match status" value="1"/>
</dbReference>
<evidence type="ECO:0000313" key="5">
    <source>
        <dbReference type="EMBL" id="SHM98520.1"/>
    </source>
</evidence>
<dbReference type="PANTHER" id="PTHR30363:SF44">
    <property type="entry name" value="AGA OPERON TRANSCRIPTIONAL REPRESSOR-RELATED"/>
    <property type="match status" value="1"/>
</dbReference>